<dbReference type="Proteomes" id="UP000639643">
    <property type="component" value="Unassembled WGS sequence"/>
</dbReference>
<evidence type="ECO:0000313" key="1">
    <source>
        <dbReference type="EMBL" id="KAF6844415.1"/>
    </source>
</evidence>
<comment type="caution">
    <text evidence="1">The sequence shown here is derived from an EMBL/GenBank/DDBJ whole genome shotgun (WGS) entry which is preliminary data.</text>
</comment>
<proteinExistence type="predicted"/>
<sequence>MSSSVIFLNEAGIRGWNDLLDSCQIASGLRVSMQAGFGFQFLEGASAMVVSIIITRVAVYGLALVTPGWRDLQAQLGLLGCTEELIVSVGLYEMTKRREDESEWILGATQLPSLAELRFGMTSIDDIQSDRFGQWYETLEIGKELR</sequence>
<dbReference type="EMBL" id="WIGM01000017">
    <property type="protein sequence ID" value="KAF6844415.1"/>
    <property type="molecule type" value="Genomic_DNA"/>
</dbReference>
<name>A0A8H6NXT4_9PEZI</name>
<accession>A0A8H6NXT4</accession>
<keyword evidence="2" id="KW-1185">Reference proteome</keyword>
<organism evidence="1 2">
    <name type="scientific">Colletotrichum musicola</name>
    <dbReference type="NCBI Taxonomy" id="2175873"/>
    <lineage>
        <taxon>Eukaryota</taxon>
        <taxon>Fungi</taxon>
        <taxon>Dikarya</taxon>
        <taxon>Ascomycota</taxon>
        <taxon>Pezizomycotina</taxon>
        <taxon>Sordariomycetes</taxon>
        <taxon>Hypocreomycetidae</taxon>
        <taxon>Glomerellales</taxon>
        <taxon>Glomerellaceae</taxon>
        <taxon>Colletotrichum</taxon>
        <taxon>Colletotrichum orchidearum species complex</taxon>
    </lineage>
</organism>
<protein>
    <submittedName>
        <fullName evidence="1">Uncharacterized protein</fullName>
    </submittedName>
</protein>
<dbReference type="AlphaFoldDB" id="A0A8H6NXT4"/>
<reference evidence="1" key="1">
    <citation type="journal article" date="2020" name="Phytopathology">
        <title>Genome Sequence Resources of Colletotrichum truncatum, C. plurivorum, C. musicola, and C. sojae: Four Species Pathogenic to Soybean (Glycine max).</title>
        <authorList>
            <person name="Rogerio F."/>
            <person name="Boufleur T.R."/>
            <person name="Ciampi-Guillardi M."/>
            <person name="Sukno S.A."/>
            <person name="Thon M.R."/>
            <person name="Massola Junior N.S."/>
            <person name="Baroncelli R."/>
        </authorList>
    </citation>
    <scope>NUCLEOTIDE SEQUENCE</scope>
    <source>
        <strain evidence="1">LFN0074</strain>
    </source>
</reference>
<gene>
    <name evidence="1" type="ORF">CMUS01_01092</name>
</gene>
<evidence type="ECO:0000313" key="2">
    <source>
        <dbReference type="Proteomes" id="UP000639643"/>
    </source>
</evidence>